<comment type="caution">
    <text evidence="1">The sequence shown here is derived from an EMBL/GenBank/DDBJ whole genome shotgun (WGS) entry which is preliminary data.</text>
</comment>
<accession>A0ACC0YEY9</accession>
<dbReference type="EMBL" id="CM047742">
    <property type="protein sequence ID" value="KAJ0034766.1"/>
    <property type="molecule type" value="Genomic_DNA"/>
</dbReference>
<dbReference type="Proteomes" id="UP001163603">
    <property type="component" value="Chromosome 7"/>
</dbReference>
<sequence>MDLAVCLVVYNVRPADDFVSICFFITFFIIPQYYSIFKSQELNSLNWKIILMAPVKNILSHGYHIQIERSDVYVVGPQVLDHARSNPEMVIEFLSLYQMERLHLMRFCLESDCENCKLQLEFYRRHKVQLRELYRDMRYARWNSRGEFLVTTGNTGNSNNLVAFSVKLVPSPHSLLLAEEQIPDIGVKISVPSIWELHEQSDSMPPLLYEIVEEIINKHTSVIGTFVGSSRVFGDRFSSLSSPTLPIYHDGPDEIGFHSIFLNVRSLIEDALSHQRTEVNKPLFNRARSSEAFLMIAAQTGLACWAIGSNGTASLSKNARILLYSAVSCNVISFLCYLYGILVFGRRKPTGLGTRILTGIGYTASVYGFLALTGMLMPENFMLGITFGVCLASLPALAHAFMKS</sequence>
<evidence type="ECO:0000313" key="1">
    <source>
        <dbReference type="EMBL" id="KAJ0034766.1"/>
    </source>
</evidence>
<evidence type="ECO:0000313" key="2">
    <source>
        <dbReference type="Proteomes" id="UP001163603"/>
    </source>
</evidence>
<proteinExistence type="predicted"/>
<keyword evidence="2" id="KW-1185">Reference proteome</keyword>
<reference evidence="2" key="1">
    <citation type="journal article" date="2023" name="G3 (Bethesda)">
        <title>Genome assembly and association tests identify interacting loci associated with vigor, precocity, and sex in interspecific pistachio rootstocks.</title>
        <authorList>
            <person name="Palmer W."/>
            <person name="Jacygrad E."/>
            <person name="Sagayaradj S."/>
            <person name="Cavanaugh K."/>
            <person name="Han R."/>
            <person name="Bertier L."/>
            <person name="Beede B."/>
            <person name="Kafkas S."/>
            <person name="Golino D."/>
            <person name="Preece J."/>
            <person name="Michelmore R."/>
        </authorList>
    </citation>
    <scope>NUCLEOTIDE SEQUENCE [LARGE SCALE GENOMIC DNA]</scope>
</reference>
<gene>
    <name evidence="1" type="ORF">Pint_26117</name>
</gene>
<organism evidence="1 2">
    <name type="scientific">Pistacia integerrima</name>
    <dbReference type="NCBI Taxonomy" id="434235"/>
    <lineage>
        <taxon>Eukaryota</taxon>
        <taxon>Viridiplantae</taxon>
        <taxon>Streptophyta</taxon>
        <taxon>Embryophyta</taxon>
        <taxon>Tracheophyta</taxon>
        <taxon>Spermatophyta</taxon>
        <taxon>Magnoliopsida</taxon>
        <taxon>eudicotyledons</taxon>
        <taxon>Gunneridae</taxon>
        <taxon>Pentapetalae</taxon>
        <taxon>rosids</taxon>
        <taxon>malvids</taxon>
        <taxon>Sapindales</taxon>
        <taxon>Anacardiaceae</taxon>
        <taxon>Pistacia</taxon>
    </lineage>
</organism>
<protein>
    <submittedName>
        <fullName evidence="1">Uncharacterized protein</fullName>
    </submittedName>
</protein>
<name>A0ACC0YEY9_9ROSI</name>